<protein>
    <submittedName>
        <fullName evidence="1">Uncharacterized protein</fullName>
    </submittedName>
</protein>
<sequence length="70" mass="7623">MESAYTYVSVATAAPVHAVREHCLTDCTEGTVLLVRAVVVEARCFRPPAPLRRTSLGSEGDLLRCLPRPL</sequence>
<reference evidence="2" key="1">
    <citation type="journal article" date="2019" name="Int. J. Syst. Evol. Microbiol.">
        <title>The Global Catalogue of Microorganisms (GCM) 10K type strain sequencing project: providing services to taxonomists for standard genome sequencing and annotation.</title>
        <authorList>
            <consortium name="The Broad Institute Genomics Platform"/>
            <consortium name="The Broad Institute Genome Sequencing Center for Infectious Disease"/>
            <person name="Wu L."/>
            <person name="Ma J."/>
        </authorList>
    </citation>
    <scope>NUCLEOTIDE SEQUENCE [LARGE SCALE GENOMIC DNA]</scope>
    <source>
        <strain evidence="2">NBRC 106348</strain>
    </source>
</reference>
<proteinExistence type="predicted"/>
<evidence type="ECO:0000313" key="2">
    <source>
        <dbReference type="Proteomes" id="UP001157091"/>
    </source>
</evidence>
<comment type="caution">
    <text evidence="1">The sequence shown here is derived from an EMBL/GenBank/DDBJ whole genome shotgun (WGS) entry which is preliminary data.</text>
</comment>
<keyword evidence="2" id="KW-1185">Reference proteome</keyword>
<dbReference type="EMBL" id="BSUK01000001">
    <property type="protein sequence ID" value="GMA25061.1"/>
    <property type="molecule type" value="Genomic_DNA"/>
</dbReference>
<organism evidence="1 2">
    <name type="scientific">Luteimicrobium album</name>
    <dbReference type="NCBI Taxonomy" id="1054550"/>
    <lineage>
        <taxon>Bacteria</taxon>
        <taxon>Bacillati</taxon>
        <taxon>Actinomycetota</taxon>
        <taxon>Actinomycetes</taxon>
        <taxon>Micrococcales</taxon>
        <taxon>Luteimicrobium</taxon>
    </lineage>
</organism>
<dbReference type="Proteomes" id="UP001157091">
    <property type="component" value="Unassembled WGS sequence"/>
</dbReference>
<gene>
    <name evidence="1" type="ORF">GCM10025864_28200</name>
</gene>
<evidence type="ECO:0000313" key="1">
    <source>
        <dbReference type="EMBL" id="GMA25061.1"/>
    </source>
</evidence>
<accession>A0ABQ6I2U7</accession>
<name>A0ABQ6I2U7_9MICO</name>